<proteinExistence type="inferred from homology"/>
<name>A0A9D1MQ14_9FIRM</name>
<dbReference type="EMBL" id="DVNI01000057">
    <property type="protein sequence ID" value="HIU64170.1"/>
    <property type="molecule type" value="Genomic_DNA"/>
</dbReference>
<keyword evidence="1 2" id="KW-0963">Cytoplasm</keyword>
<reference evidence="4" key="2">
    <citation type="journal article" date="2021" name="PeerJ">
        <title>Extensive microbial diversity within the chicken gut microbiome revealed by metagenomics and culture.</title>
        <authorList>
            <person name="Gilroy R."/>
            <person name="Ravi A."/>
            <person name="Getino M."/>
            <person name="Pursley I."/>
            <person name="Horton D.L."/>
            <person name="Alikhan N.F."/>
            <person name="Baker D."/>
            <person name="Gharbi K."/>
            <person name="Hall N."/>
            <person name="Watson M."/>
            <person name="Adriaenssens E.M."/>
            <person name="Foster-Nyarko E."/>
            <person name="Jarju S."/>
            <person name="Secka A."/>
            <person name="Antonio M."/>
            <person name="Oren A."/>
            <person name="Chaudhuri R.R."/>
            <person name="La Ragione R."/>
            <person name="Hildebrand F."/>
            <person name="Pallen M.J."/>
        </authorList>
    </citation>
    <scope>NUCLEOTIDE SEQUENCE</scope>
    <source>
        <strain evidence="4">CHK160-1198</strain>
    </source>
</reference>
<evidence type="ECO:0000256" key="3">
    <source>
        <dbReference type="SAM" id="Phobius"/>
    </source>
</evidence>
<evidence type="ECO:0000313" key="5">
    <source>
        <dbReference type="Proteomes" id="UP000824099"/>
    </source>
</evidence>
<keyword evidence="3" id="KW-0472">Membrane</keyword>
<dbReference type="GO" id="GO:0008360">
    <property type="term" value="P:regulation of cell shape"/>
    <property type="evidence" value="ECO:0007669"/>
    <property type="project" value="UniProtKB-UniRule"/>
</dbReference>
<feature type="transmembrane region" description="Helical" evidence="3">
    <location>
        <begin position="58"/>
        <end position="81"/>
    </location>
</feature>
<dbReference type="InterPro" id="IPR010119">
    <property type="entry name" value="Gluconeogen_factor"/>
</dbReference>
<dbReference type="AlphaFoldDB" id="A0A9D1MQ14"/>
<dbReference type="InterPro" id="IPR002882">
    <property type="entry name" value="CofD"/>
</dbReference>
<dbReference type="Gene3D" id="3.40.50.10680">
    <property type="entry name" value="CofD-like domains"/>
    <property type="match status" value="1"/>
</dbReference>
<evidence type="ECO:0000256" key="2">
    <source>
        <dbReference type="HAMAP-Rule" id="MF_00973"/>
    </source>
</evidence>
<gene>
    <name evidence="4" type="ORF">IAB06_03910</name>
</gene>
<dbReference type="InterPro" id="IPR038136">
    <property type="entry name" value="CofD-like_dom_sf"/>
</dbReference>
<feature type="transmembrane region" description="Helical" evidence="3">
    <location>
        <begin position="16"/>
        <end position="37"/>
    </location>
</feature>
<dbReference type="PANTHER" id="PTHR30135:SF3">
    <property type="entry name" value="GLUCONEOGENESIS FACTOR-RELATED"/>
    <property type="match status" value="1"/>
</dbReference>
<dbReference type="GO" id="GO:0043743">
    <property type="term" value="F:LPPG:FO 2-phospho-L-lactate transferase activity"/>
    <property type="evidence" value="ECO:0007669"/>
    <property type="project" value="InterPro"/>
</dbReference>
<dbReference type="Pfam" id="PF01933">
    <property type="entry name" value="CofD"/>
    <property type="match status" value="1"/>
</dbReference>
<dbReference type="GO" id="GO:0005737">
    <property type="term" value="C:cytoplasm"/>
    <property type="evidence" value="ECO:0007669"/>
    <property type="project" value="UniProtKB-SubCell"/>
</dbReference>
<accession>A0A9D1MQ14</accession>
<comment type="function">
    <text evidence="2">Required for morphogenesis under gluconeogenic growth conditions.</text>
</comment>
<comment type="similarity">
    <text evidence="2">Belongs to the gluconeogenesis factor family.</text>
</comment>
<comment type="subcellular location">
    <subcellularLocation>
        <location evidence="2">Cytoplasm</location>
    </subcellularLocation>
</comment>
<dbReference type="SUPFAM" id="SSF142338">
    <property type="entry name" value="CofD-like"/>
    <property type="match status" value="1"/>
</dbReference>
<evidence type="ECO:0000313" key="4">
    <source>
        <dbReference type="EMBL" id="HIU64170.1"/>
    </source>
</evidence>
<dbReference type="CDD" id="cd07187">
    <property type="entry name" value="YvcK_like"/>
    <property type="match status" value="1"/>
</dbReference>
<keyword evidence="3" id="KW-1133">Transmembrane helix</keyword>
<dbReference type="HAMAP" id="MF_00973">
    <property type="entry name" value="Gluconeogen_factor"/>
    <property type="match status" value="1"/>
</dbReference>
<dbReference type="Proteomes" id="UP000824099">
    <property type="component" value="Unassembled WGS sequence"/>
</dbReference>
<organism evidence="4 5">
    <name type="scientific">Candidatus Avacidaminococcus intestinavium</name>
    <dbReference type="NCBI Taxonomy" id="2840684"/>
    <lineage>
        <taxon>Bacteria</taxon>
        <taxon>Bacillati</taxon>
        <taxon>Bacillota</taxon>
        <taxon>Negativicutes</taxon>
        <taxon>Acidaminococcales</taxon>
        <taxon>Acidaminococcaceae</taxon>
        <taxon>Acidaminococcaceae incertae sedis</taxon>
        <taxon>Candidatus Avacidaminococcus</taxon>
    </lineage>
</organism>
<comment type="caution">
    <text evidence="4">The sequence shown here is derived from an EMBL/GenBank/DDBJ whole genome shotgun (WGS) entry which is preliminary data.</text>
</comment>
<protein>
    <recommendedName>
        <fullName evidence="2">Putative gluconeogenesis factor</fullName>
    </recommendedName>
</protein>
<keyword evidence="3" id="KW-0812">Transmembrane</keyword>
<dbReference type="PANTHER" id="PTHR30135">
    <property type="entry name" value="UNCHARACTERIZED PROTEIN YVCK-RELATED"/>
    <property type="match status" value="1"/>
</dbReference>
<reference evidence="4" key="1">
    <citation type="submission" date="2020-10" db="EMBL/GenBank/DDBJ databases">
        <authorList>
            <person name="Gilroy R."/>
        </authorList>
    </citation>
    <scope>NUCLEOTIDE SEQUENCE</scope>
    <source>
        <strain evidence="4">CHK160-1198</strain>
    </source>
</reference>
<evidence type="ECO:0000256" key="1">
    <source>
        <dbReference type="ARBA" id="ARBA00022490"/>
    </source>
</evidence>
<dbReference type="NCBIfam" id="TIGR01826">
    <property type="entry name" value="CofD_related"/>
    <property type="match status" value="1"/>
</dbReference>
<sequence length="456" mass="49938">MGWIKWLWPGMNLKRWLFLFTVGAVFSAIGIALVFNYQFMGFIEELLFRMMYMATGEYYRAISVGGGLAVLFLGLVLMFYATRRIVHSVMESVLPDENTPLMEKIFRQRKLNKGPAITVVGGGTGLSVLLRGMKYITNNCTAVVSTADNGGSSGRLRQEMGIIPPGDLRNCLVALADTEPLMEKIMQFRFKGDNQLAGHSLGNLFIAALAEVEGSVEAGLAATSEILKVRGHVVPSTLEDVNLMAEMSDGTVVKGESEITLAGKRIKRMSIVPSDAHATQGAINAILQSDILILGPGSLYTSVIANVLVPEIKEALVASKAVKIYVCNVMTQPGETDGFGAYEHVEALVDHVGTQFLDYVIVNNQRVTATQLSMYQEKGSMPVSPDVDAIRQLGIQVVPASLISNDDFVRHDPVKLAQTVISLVYRLKMFGKGVQFFDYLFVRQSIKNLEKSKRGE</sequence>